<proteinExistence type="predicted"/>
<accession>H1Z0T3</accession>
<feature type="compositionally biased region" description="Low complexity" evidence="1">
    <location>
        <begin position="78"/>
        <end position="88"/>
    </location>
</feature>
<dbReference type="HOGENOM" id="CLU_1405993_0_0_2"/>
<name>H1Z0T3_9EURY</name>
<keyword evidence="3" id="KW-1185">Reference proteome</keyword>
<feature type="compositionally biased region" description="Polar residues" evidence="1">
    <location>
        <begin position="33"/>
        <end position="42"/>
    </location>
</feature>
<organism evidence="2 3">
    <name type="scientific">Methanoplanus limicola DSM 2279</name>
    <dbReference type="NCBI Taxonomy" id="937775"/>
    <lineage>
        <taxon>Archaea</taxon>
        <taxon>Methanobacteriati</taxon>
        <taxon>Methanobacteriota</taxon>
        <taxon>Stenosarchaea group</taxon>
        <taxon>Methanomicrobia</taxon>
        <taxon>Methanomicrobiales</taxon>
        <taxon>Methanomicrobiaceae</taxon>
        <taxon>Methanoplanus</taxon>
    </lineage>
</organism>
<evidence type="ECO:0008006" key="4">
    <source>
        <dbReference type="Google" id="ProtNLM"/>
    </source>
</evidence>
<sequence>MGNGLKTVGVIIALLFIFFTLGCVSGVSEKLSTDSGSANKNTGVAEKNSDVSVPKETIAAGTPVPRTSEKTVVDLRSDSGSSSSGSSSEGPKYTAGAIISNDDGDKMLVTVYKEVSNKYCTKPIHYSGSYYYAYKDGSFKELGTDYDYVQSIEKMYPNLVSSNQHVYIYIKDTDKRIGYLFPENDETMGFNGY</sequence>
<dbReference type="AlphaFoldDB" id="H1Z0T3"/>
<gene>
    <name evidence="2" type="ORF">Metlim_2153</name>
</gene>
<dbReference type="InParanoid" id="H1Z0T3"/>
<evidence type="ECO:0000313" key="3">
    <source>
        <dbReference type="Proteomes" id="UP000005741"/>
    </source>
</evidence>
<evidence type="ECO:0000313" key="2">
    <source>
        <dbReference type="EMBL" id="EHQ36226.1"/>
    </source>
</evidence>
<feature type="compositionally biased region" description="Basic and acidic residues" evidence="1">
    <location>
        <begin position="67"/>
        <end position="77"/>
    </location>
</feature>
<dbReference type="PROSITE" id="PS51257">
    <property type="entry name" value="PROKAR_LIPOPROTEIN"/>
    <property type="match status" value="1"/>
</dbReference>
<dbReference type="Proteomes" id="UP000005741">
    <property type="component" value="Chromosome"/>
</dbReference>
<reference evidence="2 3" key="1">
    <citation type="submission" date="2011-10" db="EMBL/GenBank/DDBJ databases">
        <title>The Improved High-Quality Draft genome of Methanoplanus limicola DSM 2279.</title>
        <authorList>
            <consortium name="US DOE Joint Genome Institute (JGI-PGF)"/>
            <person name="Lucas S."/>
            <person name="Copeland A."/>
            <person name="Lapidus A."/>
            <person name="Glavina del Rio T."/>
            <person name="Dalin E."/>
            <person name="Tice H."/>
            <person name="Bruce D."/>
            <person name="Goodwin L."/>
            <person name="Pitluck S."/>
            <person name="Peters L."/>
            <person name="Mikhailova N."/>
            <person name="Lu M."/>
            <person name="Kyrpides N."/>
            <person name="Mavromatis K."/>
            <person name="Ivanova N."/>
            <person name="Markowitz V."/>
            <person name="Cheng J.-F."/>
            <person name="Hugenholtz P."/>
            <person name="Woyke T."/>
            <person name="Wu D."/>
            <person name="Wirth R."/>
            <person name="Brambilla E.-M."/>
            <person name="Klenk H.-P."/>
            <person name="Eisen J.A."/>
        </authorList>
    </citation>
    <scope>NUCLEOTIDE SEQUENCE [LARGE SCALE GENOMIC DNA]</scope>
    <source>
        <strain evidence="2 3">DSM 2279</strain>
    </source>
</reference>
<feature type="region of interest" description="Disordered" evidence="1">
    <location>
        <begin position="31"/>
        <end position="97"/>
    </location>
</feature>
<evidence type="ECO:0000256" key="1">
    <source>
        <dbReference type="SAM" id="MobiDB-lite"/>
    </source>
</evidence>
<dbReference type="EMBL" id="CM001436">
    <property type="protein sequence ID" value="EHQ36226.1"/>
    <property type="molecule type" value="Genomic_DNA"/>
</dbReference>
<protein>
    <recommendedName>
        <fullName evidence="4">Lipoprotein</fullName>
    </recommendedName>
</protein>